<dbReference type="AlphaFoldDB" id="A0A7Y7WJC8"/>
<name>A0A7Y7WJC8_9PSED</name>
<gene>
    <name evidence="1" type="ORF">HX829_28265</name>
</gene>
<reference evidence="1 2" key="1">
    <citation type="submission" date="2020-04" db="EMBL/GenBank/DDBJ databases">
        <title>Molecular characterization of pseudomonads from Agaricus bisporus reveal novel blotch 2 pathogens in Western Europe.</title>
        <authorList>
            <person name="Taparia T."/>
            <person name="Krijger M."/>
            <person name="Haynes E."/>
            <person name="Elpinstone J.G."/>
            <person name="Noble R."/>
            <person name="Van Der Wolf J."/>
        </authorList>
    </citation>
    <scope>NUCLEOTIDE SEQUENCE [LARGE SCALE GENOMIC DNA]</scope>
    <source>
        <strain evidence="1 2">F1001</strain>
    </source>
</reference>
<dbReference type="RefSeq" id="WP_100943142.1">
    <property type="nucleotide sequence ID" value="NZ_JACAPU010000043.1"/>
</dbReference>
<dbReference type="Proteomes" id="UP000582981">
    <property type="component" value="Unassembled WGS sequence"/>
</dbReference>
<dbReference type="EMBL" id="JACAPU010000043">
    <property type="protein sequence ID" value="NWB50374.1"/>
    <property type="molecule type" value="Genomic_DNA"/>
</dbReference>
<sequence>MNGVQQLGEMLRHYADTETHKKQLFEKQSAHWTARIVELFDRMEQWLEPVKSPGLLETQREAYVAFGPNLAVEASTFKTQKLTIQIAGRVMEFVPEVMGTGGTISIAVMGHTAARHGSVSLVGVPGTGDWQWRKTNGLKDADIYPFDADFLALQLQSLIPREYH</sequence>
<comment type="caution">
    <text evidence="1">The sequence shown here is derived from an EMBL/GenBank/DDBJ whole genome shotgun (WGS) entry which is preliminary data.</text>
</comment>
<evidence type="ECO:0000313" key="2">
    <source>
        <dbReference type="Proteomes" id="UP000582981"/>
    </source>
</evidence>
<protein>
    <submittedName>
        <fullName evidence="1">Uncharacterized protein</fullName>
    </submittedName>
</protein>
<organism evidence="1 2">
    <name type="scientific">Pseudomonas gingeri</name>
    <dbReference type="NCBI Taxonomy" id="117681"/>
    <lineage>
        <taxon>Bacteria</taxon>
        <taxon>Pseudomonadati</taxon>
        <taxon>Pseudomonadota</taxon>
        <taxon>Gammaproteobacteria</taxon>
        <taxon>Pseudomonadales</taxon>
        <taxon>Pseudomonadaceae</taxon>
        <taxon>Pseudomonas</taxon>
    </lineage>
</organism>
<evidence type="ECO:0000313" key="1">
    <source>
        <dbReference type="EMBL" id="NWB50374.1"/>
    </source>
</evidence>
<accession>A0A7Y7WJC8</accession>
<proteinExistence type="predicted"/>